<evidence type="ECO:0000313" key="4">
    <source>
        <dbReference type="Proteomes" id="UP001415857"/>
    </source>
</evidence>
<dbReference type="Proteomes" id="UP001415857">
    <property type="component" value="Unassembled WGS sequence"/>
</dbReference>
<protein>
    <recommendedName>
        <fullName evidence="2">Disease resistance protein At4g27190-like leucine-rich repeats domain-containing protein</fullName>
    </recommendedName>
</protein>
<dbReference type="InterPro" id="IPR050905">
    <property type="entry name" value="Plant_NBS-LRR"/>
</dbReference>
<name>A0AAP0X249_LIQFO</name>
<reference evidence="3 4" key="1">
    <citation type="journal article" date="2024" name="Plant J.">
        <title>Genome sequences and population genomics reveal climatic adaptation and genomic divergence between two closely related sweetgum species.</title>
        <authorList>
            <person name="Xu W.Q."/>
            <person name="Ren C.Q."/>
            <person name="Zhang X.Y."/>
            <person name="Comes H.P."/>
            <person name="Liu X.H."/>
            <person name="Li Y.G."/>
            <person name="Kettle C.J."/>
            <person name="Jalonen R."/>
            <person name="Gaisberger H."/>
            <person name="Ma Y.Z."/>
            <person name="Qiu Y.X."/>
        </authorList>
    </citation>
    <scope>NUCLEOTIDE SEQUENCE [LARGE SCALE GENOMIC DNA]</scope>
    <source>
        <strain evidence="3">Hangzhou</strain>
    </source>
</reference>
<dbReference type="PANTHER" id="PTHR33463">
    <property type="entry name" value="NB-ARC DOMAIN-CONTAINING PROTEIN-RELATED"/>
    <property type="match status" value="1"/>
</dbReference>
<proteinExistence type="predicted"/>
<evidence type="ECO:0000259" key="2">
    <source>
        <dbReference type="Pfam" id="PF23247"/>
    </source>
</evidence>
<dbReference type="Pfam" id="PF23247">
    <property type="entry name" value="LRR_RPS2"/>
    <property type="match status" value="1"/>
</dbReference>
<keyword evidence="1" id="KW-0611">Plant defense</keyword>
<dbReference type="Gene3D" id="3.80.10.10">
    <property type="entry name" value="Ribonuclease Inhibitor"/>
    <property type="match status" value="1"/>
</dbReference>
<dbReference type="EMBL" id="JBBPBK010000004">
    <property type="protein sequence ID" value="KAK9287392.1"/>
    <property type="molecule type" value="Genomic_DNA"/>
</dbReference>
<organism evidence="3 4">
    <name type="scientific">Liquidambar formosana</name>
    <name type="common">Formosan gum</name>
    <dbReference type="NCBI Taxonomy" id="63359"/>
    <lineage>
        <taxon>Eukaryota</taxon>
        <taxon>Viridiplantae</taxon>
        <taxon>Streptophyta</taxon>
        <taxon>Embryophyta</taxon>
        <taxon>Tracheophyta</taxon>
        <taxon>Spermatophyta</taxon>
        <taxon>Magnoliopsida</taxon>
        <taxon>eudicotyledons</taxon>
        <taxon>Gunneridae</taxon>
        <taxon>Pentapetalae</taxon>
        <taxon>Saxifragales</taxon>
        <taxon>Altingiaceae</taxon>
        <taxon>Liquidambar</taxon>
    </lineage>
</organism>
<comment type="caution">
    <text evidence="3">The sequence shown here is derived from an EMBL/GenBank/DDBJ whole genome shotgun (WGS) entry which is preliminary data.</text>
</comment>
<evidence type="ECO:0000256" key="1">
    <source>
        <dbReference type="ARBA" id="ARBA00022821"/>
    </source>
</evidence>
<dbReference type="PANTHER" id="PTHR33463:SF209">
    <property type="entry name" value="DISEASE RESISTANCE PROTEIN RPS2-LIKE"/>
    <property type="match status" value="1"/>
</dbReference>
<accession>A0AAP0X249</accession>
<dbReference type="InterPro" id="IPR057135">
    <property type="entry name" value="At4g27190-like_LRR"/>
</dbReference>
<evidence type="ECO:0000313" key="3">
    <source>
        <dbReference type="EMBL" id="KAK9287392.1"/>
    </source>
</evidence>
<gene>
    <name evidence="3" type="ORF">L1049_015810</name>
</gene>
<feature type="domain" description="Disease resistance protein At4g27190-like leucine-rich repeats" evidence="2">
    <location>
        <begin position="9"/>
        <end position="93"/>
    </location>
</feature>
<dbReference type="InterPro" id="IPR032675">
    <property type="entry name" value="LRR_dom_sf"/>
</dbReference>
<dbReference type="SUPFAM" id="SSF52058">
    <property type="entry name" value="L domain-like"/>
    <property type="match status" value="1"/>
</dbReference>
<dbReference type="AlphaFoldDB" id="A0AAP0X249"/>
<keyword evidence="4" id="KW-1185">Reference proteome</keyword>
<sequence>MNQMRGCLIKRCDEIETIIDGNTITTGVLKFLEKMYIENASNLERIWEGPVHFESLVLLTTLTLQKCPKLKKLFSNGMIQQLSELQHLTLEECSEIEEIIMESENVGLDSNALPRLRTLLPFNNDNATKLGSIECEESWWNNIQQNVAIKQRVSEQKVLCSNPHVVLLLHIKPATKVYSGEDLHFN</sequence>